<dbReference type="PANTHER" id="PTHR30097">
    <property type="entry name" value="CATION EFFLUX SYSTEM PROTEIN CUSB"/>
    <property type="match status" value="1"/>
</dbReference>
<keyword evidence="1" id="KW-0813">Transport</keyword>
<name>A0A7C2K2K6_9PLAN</name>
<feature type="region of interest" description="Disordered" evidence="2">
    <location>
        <begin position="36"/>
        <end position="55"/>
    </location>
</feature>
<organism evidence="3">
    <name type="scientific">Schlesneria paludicola</name>
    <dbReference type="NCBI Taxonomy" id="360056"/>
    <lineage>
        <taxon>Bacteria</taxon>
        <taxon>Pseudomonadati</taxon>
        <taxon>Planctomycetota</taxon>
        <taxon>Planctomycetia</taxon>
        <taxon>Planctomycetales</taxon>
        <taxon>Planctomycetaceae</taxon>
        <taxon>Schlesneria</taxon>
    </lineage>
</organism>
<evidence type="ECO:0000313" key="3">
    <source>
        <dbReference type="EMBL" id="HEN16958.1"/>
    </source>
</evidence>
<accession>A0A7C2K2K6</accession>
<dbReference type="AlphaFoldDB" id="A0A7C2K2K6"/>
<dbReference type="PANTHER" id="PTHR30097:SF4">
    <property type="entry name" value="SLR6042 PROTEIN"/>
    <property type="match status" value="1"/>
</dbReference>
<dbReference type="GO" id="GO:0030313">
    <property type="term" value="C:cell envelope"/>
    <property type="evidence" value="ECO:0007669"/>
    <property type="project" value="TreeGrafter"/>
</dbReference>
<dbReference type="GO" id="GO:0015679">
    <property type="term" value="P:plasma membrane copper ion transport"/>
    <property type="evidence" value="ECO:0007669"/>
    <property type="project" value="TreeGrafter"/>
</dbReference>
<protein>
    <recommendedName>
        <fullName evidence="4">Secretion protein HlyD</fullName>
    </recommendedName>
</protein>
<dbReference type="InterPro" id="IPR051909">
    <property type="entry name" value="MFP_Cation_Efflux"/>
</dbReference>
<sequence length="466" mass="51197">MRTRIVSVVVLVVIALVGIGYRQGWHTRLAVPIQPADAASPADPHAGHDHGPGTDALILSDQARKNLGLEVGPVRFSDYWRTVTIPAVVTEQPGHSERRISSSLQGIITRVYIRPGQTVYPGDPLFDLQPMGEVLLSAQSNLLKTLQELDVVEREIQRLQPLADQGTIPTTRLLEKQYEKQRLDGLRQVQTQELLVRGLTRDQVEQIVASKVLVRQLTIFVPGIVHVEPSAESAPARPKSAPAPAEGVKEDTLYSVEAIGVFPGKLVQPGDELCDLAHHTELYLAGLAFQRDAELVGQVIEHQRPVRAEFEATAAQPLVREGLHVRYADNVIDPTSGTFRFFLPITNEVARDIPGPGDVTYRSWRFKPGQRARLEIPVELWTGRIVLPSEAVVQEGAEAYVFREAGGEFDRVPVTVIHANSRAVVLANDGQLFIGDRIAMNQAYQLNLALKKQQGGGGAGHHGHEH</sequence>
<dbReference type="Gene3D" id="1.10.287.470">
    <property type="entry name" value="Helix hairpin bin"/>
    <property type="match status" value="1"/>
</dbReference>
<proteinExistence type="predicted"/>
<dbReference type="EMBL" id="DSOK01000439">
    <property type="protein sequence ID" value="HEN16958.1"/>
    <property type="molecule type" value="Genomic_DNA"/>
</dbReference>
<dbReference type="GO" id="GO:0060003">
    <property type="term" value="P:copper ion export"/>
    <property type="evidence" value="ECO:0007669"/>
    <property type="project" value="TreeGrafter"/>
</dbReference>
<evidence type="ECO:0000256" key="1">
    <source>
        <dbReference type="ARBA" id="ARBA00022448"/>
    </source>
</evidence>
<dbReference type="Gene3D" id="2.40.420.20">
    <property type="match status" value="1"/>
</dbReference>
<reference evidence="3" key="1">
    <citation type="journal article" date="2020" name="mSystems">
        <title>Genome- and Community-Level Interaction Insights into Carbon Utilization and Element Cycling Functions of Hydrothermarchaeota in Hydrothermal Sediment.</title>
        <authorList>
            <person name="Zhou Z."/>
            <person name="Liu Y."/>
            <person name="Xu W."/>
            <person name="Pan J."/>
            <person name="Luo Z.H."/>
            <person name="Li M."/>
        </authorList>
    </citation>
    <scope>NUCLEOTIDE SEQUENCE [LARGE SCALE GENOMIC DNA]</scope>
    <source>
        <strain evidence="3">SpSt-339</strain>
    </source>
</reference>
<gene>
    <name evidence="3" type="ORF">ENQ76_15970</name>
</gene>
<dbReference type="Gene3D" id="2.40.50.100">
    <property type="match status" value="1"/>
</dbReference>
<evidence type="ECO:0000256" key="2">
    <source>
        <dbReference type="SAM" id="MobiDB-lite"/>
    </source>
</evidence>
<comment type="caution">
    <text evidence="3">The sequence shown here is derived from an EMBL/GenBank/DDBJ whole genome shotgun (WGS) entry which is preliminary data.</text>
</comment>
<evidence type="ECO:0008006" key="4">
    <source>
        <dbReference type="Google" id="ProtNLM"/>
    </source>
</evidence>